<name>A0A2N7TX48_9GAMM</name>
<evidence type="ECO:0000313" key="2">
    <source>
        <dbReference type="EMBL" id="PMR72764.1"/>
    </source>
</evidence>
<gene>
    <name evidence="2" type="ORF">C1H69_20170</name>
</gene>
<comment type="caution">
    <text evidence="2">The sequence shown here is derived from an EMBL/GenBank/DDBJ whole genome shotgun (WGS) entry which is preliminary data.</text>
</comment>
<protein>
    <recommendedName>
        <fullName evidence="4">DUF1654 domain-containing protein</fullName>
    </recommendedName>
</protein>
<organism evidence="2 3">
    <name type="scientific">Billgrantia endophytica</name>
    <dbReference type="NCBI Taxonomy" id="2033802"/>
    <lineage>
        <taxon>Bacteria</taxon>
        <taxon>Pseudomonadati</taxon>
        <taxon>Pseudomonadota</taxon>
        <taxon>Gammaproteobacteria</taxon>
        <taxon>Oceanospirillales</taxon>
        <taxon>Halomonadaceae</taxon>
        <taxon>Billgrantia</taxon>
    </lineage>
</organism>
<dbReference type="RefSeq" id="WP_102655185.1">
    <property type="nucleotide sequence ID" value="NZ_PNRF01000042.1"/>
</dbReference>
<reference evidence="2 3" key="1">
    <citation type="submission" date="2018-01" db="EMBL/GenBank/DDBJ databases">
        <title>Halomonas endophytica sp. nov., isolated from storage liquid in the stems of Populus euphratica.</title>
        <authorList>
            <person name="Chen C."/>
        </authorList>
    </citation>
    <scope>NUCLEOTIDE SEQUENCE [LARGE SCALE GENOMIC DNA]</scope>
    <source>
        <strain evidence="2 3">MC28</strain>
    </source>
</reference>
<dbReference type="Pfam" id="PF07867">
    <property type="entry name" value="DUF1654"/>
    <property type="match status" value="1"/>
</dbReference>
<feature type="region of interest" description="Disordered" evidence="1">
    <location>
        <begin position="25"/>
        <end position="44"/>
    </location>
</feature>
<evidence type="ECO:0008006" key="4">
    <source>
        <dbReference type="Google" id="ProtNLM"/>
    </source>
</evidence>
<feature type="compositionally biased region" description="Polar residues" evidence="1">
    <location>
        <begin position="25"/>
        <end position="35"/>
    </location>
</feature>
<accession>A0A2N7TX48</accession>
<dbReference type="OrthoDB" id="6169663at2"/>
<evidence type="ECO:0000313" key="3">
    <source>
        <dbReference type="Proteomes" id="UP000235803"/>
    </source>
</evidence>
<keyword evidence="3" id="KW-1185">Reference proteome</keyword>
<dbReference type="AlphaFoldDB" id="A0A2N7TX48"/>
<dbReference type="Proteomes" id="UP000235803">
    <property type="component" value="Unassembled WGS sequence"/>
</dbReference>
<proteinExistence type="predicted"/>
<dbReference type="InterPro" id="IPR012449">
    <property type="entry name" value="Phage_F116_Orf28"/>
</dbReference>
<dbReference type="EMBL" id="PNRF01000042">
    <property type="protein sequence ID" value="PMR72764.1"/>
    <property type="molecule type" value="Genomic_DNA"/>
</dbReference>
<sequence>MAKKQRTSSFEPLANRIRAQINSPRAQVENTTTISREPDERGDDWDRLLDEIGTMDEVTMVAMEDGSVELRWSAPESAE</sequence>
<evidence type="ECO:0000256" key="1">
    <source>
        <dbReference type="SAM" id="MobiDB-lite"/>
    </source>
</evidence>